<dbReference type="InterPro" id="IPR023214">
    <property type="entry name" value="HAD_sf"/>
</dbReference>
<keyword evidence="1" id="KW-0378">Hydrolase</keyword>
<dbReference type="PANTHER" id="PTHR43434:SF13">
    <property type="entry name" value="PHOSPHOGLYCOLATE PHOSPHATASE"/>
    <property type="match status" value="1"/>
</dbReference>
<gene>
    <name evidence="1" type="ORF">CMV30_14675</name>
</gene>
<reference evidence="1 2" key="1">
    <citation type="submission" date="2017-09" db="EMBL/GenBank/DDBJ databases">
        <title>Complete genome sequence of Verrucomicrobial strain HZ-65, isolated from freshwater.</title>
        <authorList>
            <person name="Choi A."/>
        </authorList>
    </citation>
    <scope>NUCLEOTIDE SEQUENCE [LARGE SCALE GENOMIC DNA]</scope>
    <source>
        <strain evidence="1 2">HZ-65</strain>
    </source>
</reference>
<dbReference type="InterPro" id="IPR023198">
    <property type="entry name" value="PGP-like_dom2"/>
</dbReference>
<name>A0A290QCA7_9BACT</name>
<accession>A0A290QCA7</accession>
<dbReference type="SFLD" id="SFLDG01129">
    <property type="entry name" value="C1.5:_HAD__Beta-PGM__Phosphata"/>
    <property type="match status" value="1"/>
</dbReference>
<proteinExistence type="predicted"/>
<dbReference type="SUPFAM" id="SSF56784">
    <property type="entry name" value="HAD-like"/>
    <property type="match status" value="1"/>
</dbReference>
<dbReference type="KEGG" id="vbh:CMV30_14675"/>
<dbReference type="InterPro" id="IPR041492">
    <property type="entry name" value="HAD_2"/>
</dbReference>
<dbReference type="GO" id="GO:0006281">
    <property type="term" value="P:DNA repair"/>
    <property type="evidence" value="ECO:0007669"/>
    <property type="project" value="TreeGrafter"/>
</dbReference>
<dbReference type="InterPro" id="IPR050155">
    <property type="entry name" value="HAD-like_hydrolase_sf"/>
</dbReference>
<protein>
    <submittedName>
        <fullName evidence="1">HAD family hydrolase</fullName>
    </submittedName>
</protein>
<dbReference type="EMBL" id="CP023344">
    <property type="protein sequence ID" value="ATC66164.1"/>
    <property type="molecule type" value="Genomic_DNA"/>
</dbReference>
<keyword evidence="2" id="KW-1185">Reference proteome</keyword>
<dbReference type="Proteomes" id="UP000217265">
    <property type="component" value="Chromosome"/>
</dbReference>
<dbReference type="SFLD" id="SFLDS00003">
    <property type="entry name" value="Haloacid_Dehalogenase"/>
    <property type="match status" value="1"/>
</dbReference>
<organism evidence="1 2">
    <name type="scientific">Nibricoccus aquaticus</name>
    <dbReference type="NCBI Taxonomy" id="2576891"/>
    <lineage>
        <taxon>Bacteria</taxon>
        <taxon>Pseudomonadati</taxon>
        <taxon>Verrucomicrobiota</taxon>
        <taxon>Opitutia</taxon>
        <taxon>Opitutales</taxon>
        <taxon>Opitutaceae</taxon>
        <taxon>Nibricoccus</taxon>
    </lineage>
</organism>
<dbReference type="GO" id="GO:0008967">
    <property type="term" value="F:phosphoglycolate phosphatase activity"/>
    <property type="evidence" value="ECO:0007669"/>
    <property type="project" value="TreeGrafter"/>
</dbReference>
<dbReference type="Pfam" id="PF13419">
    <property type="entry name" value="HAD_2"/>
    <property type="match status" value="1"/>
</dbReference>
<dbReference type="AlphaFoldDB" id="A0A290QCA7"/>
<dbReference type="OrthoDB" id="9792518at2"/>
<dbReference type="PANTHER" id="PTHR43434">
    <property type="entry name" value="PHOSPHOGLYCOLATE PHOSPHATASE"/>
    <property type="match status" value="1"/>
</dbReference>
<dbReference type="GO" id="GO:0005829">
    <property type="term" value="C:cytosol"/>
    <property type="evidence" value="ECO:0007669"/>
    <property type="project" value="TreeGrafter"/>
</dbReference>
<dbReference type="RefSeq" id="WP_096057791.1">
    <property type="nucleotide sequence ID" value="NZ_CP023344.1"/>
</dbReference>
<sequence length="213" mass="23314">MKYKLVIFDFDGTLADSFEWFLGVVDELAAKHKFKMFERAELDELRGSSAVKVLEHLGVSRWRLPAIGRHLQKLAARDTGKISLFEGVEKMLAELAASGVTVAIVSSSVESNIRKILGPKNVARVAHFECGASLFGKRTKLRKVLRKCGVSASETLCVGDEVRDIEAAKAEGIPFGAVGWGFTHLHALRECEPEEVFATVGEIATCVAGRRVK</sequence>
<evidence type="ECO:0000313" key="1">
    <source>
        <dbReference type="EMBL" id="ATC66164.1"/>
    </source>
</evidence>
<evidence type="ECO:0000313" key="2">
    <source>
        <dbReference type="Proteomes" id="UP000217265"/>
    </source>
</evidence>
<dbReference type="Gene3D" id="3.40.50.1000">
    <property type="entry name" value="HAD superfamily/HAD-like"/>
    <property type="match status" value="1"/>
</dbReference>
<dbReference type="Gene3D" id="1.10.150.240">
    <property type="entry name" value="Putative phosphatase, domain 2"/>
    <property type="match status" value="1"/>
</dbReference>
<dbReference type="InterPro" id="IPR036412">
    <property type="entry name" value="HAD-like_sf"/>
</dbReference>